<dbReference type="AlphaFoldDB" id="A0A0C9V3F5"/>
<protein>
    <submittedName>
        <fullName evidence="2">Uncharacterized protein</fullName>
    </submittedName>
</protein>
<feature type="region of interest" description="Disordered" evidence="1">
    <location>
        <begin position="215"/>
        <end position="248"/>
    </location>
</feature>
<dbReference type="Proteomes" id="UP000054279">
    <property type="component" value="Unassembled WGS sequence"/>
</dbReference>
<reference evidence="2 3" key="1">
    <citation type="submission" date="2014-06" db="EMBL/GenBank/DDBJ databases">
        <title>Evolutionary Origins and Diversification of the Mycorrhizal Mutualists.</title>
        <authorList>
            <consortium name="DOE Joint Genome Institute"/>
            <consortium name="Mycorrhizal Genomics Consortium"/>
            <person name="Kohler A."/>
            <person name="Kuo A."/>
            <person name="Nagy L.G."/>
            <person name="Floudas D."/>
            <person name="Copeland A."/>
            <person name="Barry K.W."/>
            <person name="Cichocki N."/>
            <person name="Veneault-Fourrey C."/>
            <person name="LaButti K."/>
            <person name="Lindquist E.A."/>
            <person name="Lipzen A."/>
            <person name="Lundell T."/>
            <person name="Morin E."/>
            <person name="Murat C."/>
            <person name="Riley R."/>
            <person name="Ohm R."/>
            <person name="Sun H."/>
            <person name="Tunlid A."/>
            <person name="Henrissat B."/>
            <person name="Grigoriev I.V."/>
            <person name="Hibbett D.S."/>
            <person name="Martin F."/>
        </authorList>
    </citation>
    <scope>NUCLEOTIDE SEQUENCE [LARGE SCALE GENOMIC DNA]</scope>
    <source>
        <strain evidence="2 3">SS14</strain>
    </source>
</reference>
<dbReference type="HOGENOM" id="CLU_918808_0_0_1"/>
<evidence type="ECO:0000313" key="2">
    <source>
        <dbReference type="EMBL" id="KIJ31986.1"/>
    </source>
</evidence>
<sequence length="303" mass="32383">MTMLVPAWATAVDADKCTPWAASTPRTPIGTVTGTGSLRAHTPKLSWHAPSTFKNTLTITVQADIPVTPAIKEDMTHLVDGDAADRAGGRGLRGLWQLRIRPVPPQLHPCAQVRPNNTPLLADRDPLYNMQHNASATVQALEGQPSNHTPGISLIPPNVPPRQPTPMQVSQINLTQPNLITHGASPTSIHPFLQPEFVAASTPTVGSTVEARLEEEHKEAEKKAKGAEKKAKEVEKKAKEAEKKAEEAEEEAAWLEQVRKDWLVVSGQGKEKPASPAVSSPAACTPPAAAAGCSSLPCLLFQP</sequence>
<accession>A0A0C9V3F5</accession>
<evidence type="ECO:0000313" key="3">
    <source>
        <dbReference type="Proteomes" id="UP000054279"/>
    </source>
</evidence>
<evidence type="ECO:0000256" key="1">
    <source>
        <dbReference type="SAM" id="MobiDB-lite"/>
    </source>
</evidence>
<feature type="compositionally biased region" description="Low complexity" evidence="1">
    <location>
        <begin position="274"/>
        <end position="291"/>
    </location>
</feature>
<organism evidence="2 3">
    <name type="scientific">Sphaerobolus stellatus (strain SS14)</name>
    <dbReference type="NCBI Taxonomy" id="990650"/>
    <lineage>
        <taxon>Eukaryota</taxon>
        <taxon>Fungi</taxon>
        <taxon>Dikarya</taxon>
        <taxon>Basidiomycota</taxon>
        <taxon>Agaricomycotina</taxon>
        <taxon>Agaricomycetes</taxon>
        <taxon>Phallomycetidae</taxon>
        <taxon>Geastrales</taxon>
        <taxon>Sphaerobolaceae</taxon>
        <taxon>Sphaerobolus</taxon>
    </lineage>
</organism>
<proteinExistence type="predicted"/>
<keyword evidence="3" id="KW-1185">Reference proteome</keyword>
<feature type="region of interest" description="Disordered" evidence="1">
    <location>
        <begin position="267"/>
        <end position="291"/>
    </location>
</feature>
<dbReference type="EMBL" id="KN837233">
    <property type="protein sequence ID" value="KIJ31986.1"/>
    <property type="molecule type" value="Genomic_DNA"/>
</dbReference>
<name>A0A0C9V3F5_SPHS4</name>
<feature type="compositionally biased region" description="Basic and acidic residues" evidence="1">
    <location>
        <begin position="215"/>
        <end position="246"/>
    </location>
</feature>
<gene>
    <name evidence="2" type="ORF">M422DRAFT_266217</name>
</gene>